<accession>A0A2W4XX46</accession>
<dbReference type="SUPFAM" id="SSF55103">
    <property type="entry name" value="FAD-linked oxidases, C-terminal domain"/>
    <property type="match status" value="1"/>
</dbReference>
<organism evidence="4 5">
    <name type="scientific">Phormidesmis priestleyi</name>
    <dbReference type="NCBI Taxonomy" id="268141"/>
    <lineage>
        <taxon>Bacteria</taxon>
        <taxon>Bacillati</taxon>
        <taxon>Cyanobacteriota</taxon>
        <taxon>Cyanophyceae</taxon>
        <taxon>Leptolyngbyales</taxon>
        <taxon>Leptolyngbyaceae</taxon>
        <taxon>Phormidesmis</taxon>
    </lineage>
</organism>
<dbReference type="Gene3D" id="3.30.465.10">
    <property type="match status" value="1"/>
</dbReference>
<dbReference type="GO" id="GO:0003824">
    <property type="term" value="F:catalytic activity"/>
    <property type="evidence" value="ECO:0007669"/>
    <property type="project" value="InterPro"/>
</dbReference>
<dbReference type="InterPro" id="IPR016166">
    <property type="entry name" value="FAD-bd_PCMH"/>
</dbReference>
<evidence type="ECO:0000259" key="3">
    <source>
        <dbReference type="PROSITE" id="PS51387"/>
    </source>
</evidence>
<gene>
    <name evidence="4" type="ORF">DCF15_00235</name>
</gene>
<dbReference type="Proteomes" id="UP000249794">
    <property type="component" value="Unassembled WGS sequence"/>
</dbReference>
<feature type="domain" description="FAD-binding PCMH-type" evidence="3">
    <location>
        <begin position="37"/>
        <end position="216"/>
    </location>
</feature>
<reference evidence="5" key="1">
    <citation type="submission" date="2018-04" db="EMBL/GenBank/DDBJ databases">
        <authorList>
            <person name="Cornet L."/>
        </authorList>
    </citation>
    <scope>NUCLEOTIDE SEQUENCE [LARGE SCALE GENOMIC DNA]</scope>
</reference>
<evidence type="ECO:0000313" key="5">
    <source>
        <dbReference type="Proteomes" id="UP000249794"/>
    </source>
</evidence>
<reference evidence="4 5" key="2">
    <citation type="submission" date="2018-06" db="EMBL/GenBank/DDBJ databases">
        <title>Metagenomic assembly of (sub)arctic Cyanobacteria and their associated microbiome from non-axenic cultures.</title>
        <authorList>
            <person name="Baurain D."/>
        </authorList>
    </citation>
    <scope>NUCLEOTIDE SEQUENCE [LARGE SCALE GENOMIC DNA]</scope>
    <source>
        <strain evidence="4">ULC027bin1</strain>
    </source>
</reference>
<comment type="caution">
    <text evidence="4">The sequence shown here is derived from an EMBL/GenBank/DDBJ whole genome shotgun (WGS) entry which is preliminary data.</text>
</comment>
<dbReference type="InterPro" id="IPR016164">
    <property type="entry name" value="FAD-linked_Oxase-like_C"/>
</dbReference>
<evidence type="ECO:0000256" key="1">
    <source>
        <dbReference type="ARBA" id="ARBA00022630"/>
    </source>
</evidence>
<dbReference type="PANTHER" id="PTHR11748:SF103">
    <property type="entry name" value="GLYCOLATE OXIDASE SUBUNIT GLCE"/>
    <property type="match status" value="1"/>
</dbReference>
<proteinExistence type="predicted"/>
<dbReference type="Pfam" id="PF01565">
    <property type="entry name" value="FAD_binding_4"/>
    <property type="match status" value="1"/>
</dbReference>
<evidence type="ECO:0000256" key="2">
    <source>
        <dbReference type="ARBA" id="ARBA00022827"/>
    </source>
</evidence>
<dbReference type="PANTHER" id="PTHR11748">
    <property type="entry name" value="D-LACTATE DEHYDROGENASE"/>
    <property type="match status" value="1"/>
</dbReference>
<dbReference type="PROSITE" id="PS51387">
    <property type="entry name" value="FAD_PCMH"/>
    <property type="match status" value="1"/>
</dbReference>
<dbReference type="SUPFAM" id="SSF56176">
    <property type="entry name" value="FAD-binding/transporter-associated domain-like"/>
    <property type="match status" value="1"/>
</dbReference>
<dbReference type="GO" id="GO:0071949">
    <property type="term" value="F:FAD binding"/>
    <property type="evidence" value="ECO:0007669"/>
    <property type="project" value="InterPro"/>
</dbReference>
<sequence length="435" mass="46555">MSANADQLSKTLGEANVIDWTLIPADTQHQIVNALATDTMPTCMAMPSTVAELAQVMAIAAQNRWRVLPTGQSSKLSWGGLVEAVDLVISTAKLNRVIDHAIGDYTVTVESGIKVADLQAILAEQGQFLAIDPAFAQTATVGGVVATADTGSRRQRYGGLRDLLIGVQFVRYDGEVARAGGRVVKNVAGYDLMKLMTGAYGSLGILSELTFRLHPRQAYSRTLVLSGGAQAIKAATAEVRLSGLTPVALDVTSRADNQCNQMALSLIARFQGVADGVEEQTLQLKKIATTHSMPCKQLDGAEDVAFLQRAAAEIRSDTVLCKVGLRPSGIPWLIELIDEINLGAEARLYGSSGLGWIQFEPAGKTPEEMVSGLEKLRSHCQKNAGFLTLLQAPKSLKQAIEVWGYSGNAIGVMSDIKQKFDPHRLLSPGRFVGNL</sequence>
<name>A0A2W4XX46_9CYAN</name>
<keyword evidence="1" id="KW-0285">Flavoprotein</keyword>
<protein>
    <submittedName>
        <fullName evidence="4">FAD-binding oxidoreductase</fullName>
    </submittedName>
</protein>
<evidence type="ECO:0000313" key="4">
    <source>
        <dbReference type="EMBL" id="PZO61364.1"/>
    </source>
</evidence>
<dbReference type="InterPro" id="IPR006094">
    <property type="entry name" value="Oxid_FAD_bind_N"/>
</dbReference>
<dbReference type="InterPro" id="IPR016169">
    <property type="entry name" value="FAD-bd_PCMH_sub2"/>
</dbReference>
<dbReference type="EMBL" id="QBMP01000001">
    <property type="protein sequence ID" value="PZO61364.1"/>
    <property type="molecule type" value="Genomic_DNA"/>
</dbReference>
<keyword evidence="2" id="KW-0274">FAD</keyword>
<dbReference type="InterPro" id="IPR036318">
    <property type="entry name" value="FAD-bd_PCMH-like_sf"/>
</dbReference>
<dbReference type="AlphaFoldDB" id="A0A2W4XX46"/>